<protein>
    <submittedName>
        <fullName evidence="2">Uncharacterized protein</fullName>
    </submittedName>
</protein>
<feature type="transmembrane region" description="Helical" evidence="1">
    <location>
        <begin position="32"/>
        <end position="51"/>
    </location>
</feature>
<sequence length="396" mass="43653">MARRYFMFVMMTFGGSMVIATLLVAVRNRGDGTWAMAGLFAIASDIFMEVVRMPMLCKRRLLFLEAVRIYKASDVREKATDKLDVKEFRDRFCIPNGVIVELLNDEEVPTSTGSLRKIPLSSQRNNSTRAPLPSVGVVQGVPPFYQDSPVFIHPNIIRHVRAPALPSIGDGTARLYEGRGEGTRGGPGWMGGVLRASGEAFSPNYSLVIPGPERRGHIVDWVEKASIACLNKLFEIDAKERCYKTLLTARNLMAIVPGVPRESKEADVENVEHSWIIGRRKRTKGLFERLPDRNAVQPLLQIKIQRKRGSCGPGHVTGLNHSGTSLAAVARLANLADEAASSTIRAPYAGLSMQLKPLRGPMEEARAESQSQPLDDPTLLCLVRGHLQRGLARHAI</sequence>
<keyword evidence="1" id="KW-0472">Membrane</keyword>
<evidence type="ECO:0000313" key="2">
    <source>
        <dbReference type="EMBL" id="RVW33065.1"/>
    </source>
</evidence>
<gene>
    <name evidence="2" type="ORF">CK203_110042</name>
</gene>
<proteinExistence type="predicted"/>
<evidence type="ECO:0000313" key="3">
    <source>
        <dbReference type="Proteomes" id="UP000288805"/>
    </source>
</evidence>
<dbReference type="EMBL" id="QGNW01001695">
    <property type="protein sequence ID" value="RVW33065.1"/>
    <property type="molecule type" value="Genomic_DNA"/>
</dbReference>
<dbReference type="Proteomes" id="UP000288805">
    <property type="component" value="Unassembled WGS sequence"/>
</dbReference>
<name>A0A438DC74_VITVI</name>
<comment type="caution">
    <text evidence="2">The sequence shown here is derived from an EMBL/GenBank/DDBJ whole genome shotgun (WGS) entry which is preliminary data.</text>
</comment>
<keyword evidence="1" id="KW-1133">Transmembrane helix</keyword>
<keyword evidence="1" id="KW-0812">Transmembrane</keyword>
<dbReference type="AlphaFoldDB" id="A0A438DC74"/>
<organism evidence="2 3">
    <name type="scientific">Vitis vinifera</name>
    <name type="common">Grape</name>
    <dbReference type="NCBI Taxonomy" id="29760"/>
    <lineage>
        <taxon>Eukaryota</taxon>
        <taxon>Viridiplantae</taxon>
        <taxon>Streptophyta</taxon>
        <taxon>Embryophyta</taxon>
        <taxon>Tracheophyta</taxon>
        <taxon>Spermatophyta</taxon>
        <taxon>Magnoliopsida</taxon>
        <taxon>eudicotyledons</taxon>
        <taxon>Gunneridae</taxon>
        <taxon>Pentapetalae</taxon>
        <taxon>rosids</taxon>
        <taxon>Vitales</taxon>
        <taxon>Vitaceae</taxon>
        <taxon>Viteae</taxon>
        <taxon>Vitis</taxon>
    </lineage>
</organism>
<feature type="transmembrane region" description="Helical" evidence="1">
    <location>
        <begin position="5"/>
        <end position="26"/>
    </location>
</feature>
<evidence type="ECO:0000256" key="1">
    <source>
        <dbReference type="SAM" id="Phobius"/>
    </source>
</evidence>
<accession>A0A438DC74</accession>
<reference evidence="2 3" key="1">
    <citation type="journal article" date="2018" name="PLoS Genet.">
        <title>Population sequencing reveals clonal diversity and ancestral inbreeding in the grapevine cultivar Chardonnay.</title>
        <authorList>
            <person name="Roach M.J."/>
            <person name="Johnson D.L."/>
            <person name="Bohlmann J."/>
            <person name="van Vuuren H.J."/>
            <person name="Jones S.J."/>
            <person name="Pretorius I.S."/>
            <person name="Schmidt S.A."/>
            <person name="Borneman A.R."/>
        </authorList>
    </citation>
    <scope>NUCLEOTIDE SEQUENCE [LARGE SCALE GENOMIC DNA]</scope>
    <source>
        <strain evidence="3">cv. Chardonnay</strain>
        <tissue evidence="2">Leaf</tissue>
    </source>
</reference>